<dbReference type="WBParaSite" id="JU765_v2.g6280.t2">
    <property type="protein sequence ID" value="JU765_v2.g6280.t2"/>
    <property type="gene ID" value="JU765_v2.g6280"/>
</dbReference>
<proteinExistence type="predicted"/>
<name>A0AC34REU3_9BILA</name>
<evidence type="ECO:0000313" key="1">
    <source>
        <dbReference type="Proteomes" id="UP000887576"/>
    </source>
</evidence>
<protein>
    <submittedName>
        <fullName evidence="2">Uncharacterized protein</fullName>
    </submittedName>
</protein>
<sequence length="298" mass="34481">MTQPKSKYSTYDIVQFQMFACGDVEYPIDECVHFVDSTVISHMKNTVQNCLKSMKNRNADKPEVYDLLIWYKNNPKLLKRMYDYFVLLNTNYSKLYANTEENDESDDDVETMTEDANISNSLANNIISAVEKFEDGEKMKKFLLDPEFVDQTKCMRNQRIAERAKSMSTEKYKRFSLARSYSFVRSKGNFSQEYLQGSYSFVRSKGNFSQEYLQGFRSSIDAPESFDRDLLNLLNFCALEMLYVLIERADKIRRAELGNMATNTKFGAIQLEHYQAAAAPVGKKSSVTSPPAKKRRKQ</sequence>
<evidence type="ECO:0000313" key="2">
    <source>
        <dbReference type="WBParaSite" id="JU765_v2.g6280.t2"/>
    </source>
</evidence>
<accession>A0AC34REU3</accession>
<dbReference type="Proteomes" id="UP000887576">
    <property type="component" value="Unplaced"/>
</dbReference>
<reference evidence="2" key="1">
    <citation type="submission" date="2022-11" db="UniProtKB">
        <authorList>
            <consortium name="WormBaseParasite"/>
        </authorList>
    </citation>
    <scope>IDENTIFICATION</scope>
</reference>
<organism evidence="1 2">
    <name type="scientific">Panagrolaimus sp. JU765</name>
    <dbReference type="NCBI Taxonomy" id="591449"/>
    <lineage>
        <taxon>Eukaryota</taxon>
        <taxon>Metazoa</taxon>
        <taxon>Ecdysozoa</taxon>
        <taxon>Nematoda</taxon>
        <taxon>Chromadorea</taxon>
        <taxon>Rhabditida</taxon>
        <taxon>Tylenchina</taxon>
        <taxon>Panagrolaimomorpha</taxon>
        <taxon>Panagrolaimoidea</taxon>
        <taxon>Panagrolaimidae</taxon>
        <taxon>Panagrolaimus</taxon>
    </lineage>
</organism>